<feature type="binding site" evidence="6">
    <location>
        <position position="66"/>
    </location>
    <ligand>
        <name>ATP</name>
        <dbReference type="ChEBI" id="CHEBI:30616"/>
    </ligand>
</feature>
<dbReference type="GO" id="GO:0004674">
    <property type="term" value="F:protein serine/threonine kinase activity"/>
    <property type="evidence" value="ECO:0007669"/>
    <property type="project" value="UniProtKB-KW"/>
</dbReference>
<dbReference type="InterPro" id="IPR017441">
    <property type="entry name" value="Protein_kinase_ATP_BS"/>
</dbReference>
<dbReference type="PROSITE" id="PS00107">
    <property type="entry name" value="PROTEIN_KINASE_ATP"/>
    <property type="match status" value="1"/>
</dbReference>
<dbReference type="PANTHER" id="PTHR46146:SF23">
    <property type="entry name" value="PROTEIN KINASE DOMAIN-CONTAINING PROTEIN"/>
    <property type="match status" value="1"/>
</dbReference>
<evidence type="ECO:0000313" key="10">
    <source>
        <dbReference type="Proteomes" id="UP001567538"/>
    </source>
</evidence>
<accession>A0ABD1FVU3</accession>
<dbReference type="PROSITE" id="PS50011">
    <property type="entry name" value="PROTEIN_KINASE_DOM"/>
    <property type="match status" value="1"/>
</dbReference>
<keyword evidence="10" id="KW-1185">Reference proteome</keyword>
<evidence type="ECO:0000256" key="7">
    <source>
        <dbReference type="RuleBase" id="RU000304"/>
    </source>
</evidence>
<dbReference type="PANTHER" id="PTHR46146">
    <property type="entry name" value="SERINE/THREONINE-PROTEIN KINASE-LIKE PROTEIN CCR4"/>
    <property type="match status" value="1"/>
</dbReference>
<evidence type="ECO:0000259" key="8">
    <source>
        <dbReference type="PROSITE" id="PS50011"/>
    </source>
</evidence>
<dbReference type="AlphaFoldDB" id="A0ABD1FVU3"/>
<feature type="domain" description="Protein kinase" evidence="8">
    <location>
        <begin position="37"/>
        <end position="312"/>
    </location>
</feature>
<keyword evidence="1 7" id="KW-0723">Serine/threonine-protein kinase</keyword>
<evidence type="ECO:0000256" key="2">
    <source>
        <dbReference type="ARBA" id="ARBA00022679"/>
    </source>
</evidence>
<name>A0ABD1FVU3_SALDI</name>
<dbReference type="InterPro" id="IPR008271">
    <property type="entry name" value="Ser/Thr_kinase_AS"/>
</dbReference>
<protein>
    <submittedName>
        <fullName evidence="9">Non-specific serine/threonine protein kinase</fullName>
        <ecNumber evidence="9">2.7.11.1</ecNumber>
    </submittedName>
</protein>
<dbReference type="EC" id="2.7.11.1" evidence="9"/>
<keyword evidence="2 9" id="KW-0808">Transferase</keyword>
<dbReference type="SMART" id="SM00220">
    <property type="entry name" value="S_TKc"/>
    <property type="match status" value="1"/>
</dbReference>
<dbReference type="InterPro" id="IPR011009">
    <property type="entry name" value="Kinase-like_dom_sf"/>
</dbReference>
<evidence type="ECO:0000256" key="4">
    <source>
        <dbReference type="ARBA" id="ARBA00022777"/>
    </source>
</evidence>
<dbReference type="InterPro" id="IPR001245">
    <property type="entry name" value="Ser-Thr/Tyr_kinase_cat_dom"/>
</dbReference>
<organism evidence="9 10">
    <name type="scientific">Salvia divinorum</name>
    <name type="common">Maria pastora</name>
    <name type="synonym">Diviner's sage</name>
    <dbReference type="NCBI Taxonomy" id="28513"/>
    <lineage>
        <taxon>Eukaryota</taxon>
        <taxon>Viridiplantae</taxon>
        <taxon>Streptophyta</taxon>
        <taxon>Embryophyta</taxon>
        <taxon>Tracheophyta</taxon>
        <taxon>Spermatophyta</taxon>
        <taxon>Magnoliopsida</taxon>
        <taxon>eudicotyledons</taxon>
        <taxon>Gunneridae</taxon>
        <taxon>Pentapetalae</taxon>
        <taxon>asterids</taxon>
        <taxon>lamiids</taxon>
        <taxon>Lamiales</taxon>
        <taxon>Lamiaceae</taxon>
        <taxon>Nepetoideae</taxon>
        <taxon>Mentheae</taxon>
        <taxon>Salviinae</taxon>
        <taxon>Salvia</taxon>
        <taxon>Salvia subgen. Calosphace</taxon>
    </lineage>
</organism>
<comment type="caution">
    <text evidence="9">The sequence shown here is derived from an EMBL/GenBank/DDBJ whole genome shotgun (WGS) entry which is preliminary data.</text>
</comment>
<dbReference type="Proteomes" id="UP001567538">
    <property type="component" value="Unassembled WGS sequence"/>
</dbReference>
<dbReference type="GO" id="GO:0005524">
    <property type="term" value="F:ATP binding"/>
    <property type="evidence" value="ECO:0007669"/>
    <property type="project" value="UniProtKB-UniRule"/>
</dbReference>
<evidence type="ECO:0000256" key="5">
    <source>
        <dbReference type="ARBA" id="ARBA00022840"/>
    </source>
</evidence>
<evidence type="ECO:0000313" key="9">
    <source>
        <dbReference type="EMBL" id="KAL1535089.1"/>
    </source>
</evidence>
<dbReference type="SUPFAM" id="SSF56112">
    <property type="entry name" value="Protein kinase-like (PK-like)"/>
    <property type="match status" value="1"/>
</dbReference>
<dbReference type="PROSITE" id="PS00108">
    <property type="entry name" value="PROTEIN_KINASE_ST"/>
    <property type="match status" value="1"/>
</dbReference>
<proteinExistence type="inferred from homology"/>
<keyword evidence="3 6" id="KW-0547">Nucleotide-binding</keyword>
<dbReference type="FunFam" id="1.10.510.10:FF:000540">
    <property type="entry name" value="Serine/threonine-protein kinase-like protein"/>
    <property type="match status" value="1"/>
</dbReference>
<keyword evidence="5 6" id="KW-0067">ATP-binding</keyword>
<dbReference type="EMBL" id="JBEAFC010000012">
    <property type="protein sequence ID" value="KAL1535089.1"/>
    <property type="molecule type" value="Genomic_DNA"/>
</dbReference>
<dbReference type="Pfam" id="PF07714">
    <property type="entry name" value="PK_Tyr_Ser-Thr"/>
    <property type="match status" value="1"/>
</dbReference>
<evidence type="ECO:0000256" key="1">
    <source>
        <dbReference type="ARBA" id="ARBA00022527"/>
    </source>
</evidence>
<dbReference type="Gene3D" id="1.10.510.10">
    <property type="entry name" value="Transferase(Phosphotransferase) domain 1"/>
    <property type="match status" value="1"/>
</dbReference>
<evidence type="ECO:0000256" key="3">
    <source>
        <dbReference type="ARBA" id="ARBA00022741"/>
    </source>
</evidence>
<sequence length="362" mass="39976">MGYLSCKTDSSISTADSHPIKIQEFTYKDLQLATANFSDSKLLGRGSHGLVYKAVLRCGRLVAVKKPSAPPLSPNDLDNEIDILSTLHSPCLVNLLGFSTNAHGRRLLVVEFMSNGTLYDVLHTNPRPPNWPRRLRLALQTARAVETLHSSSPPVIHRDIKSANVLIDRNLNARLGDFGLALRCVDDYRLRSTPPAGTMGYLDPCYVTPDNLSTKTDVFSFGILLLEIISGRKALDMANSPPSVVDWAIPLIRKGKFSSVYDPRVPAPRDARVRKMVAVVAAKCVRSCRERRPSMKEVARCLGELSKLNSWNGLSNPCIMGEDVGIVETPLKNQLELGVRSNLMELMGSPKSQNRATTTRRF</sequence>
<keyword evidence="4 9" id="KW-0418">Kinase</keyword>
<reference evidence="9 10" key="1">
    <citation type="submission" date="2024-06" db="EMBL/GenBank/DDBJ databases">
        <title>A chromosome level genome sequence of Diviner's sage (Salvia divinorum).</title>
        <authorList>
            <person name="Ford S.A."/>
            <person name="Ro D.-K."/>
            <person name="Ness R.W."/>
            <person name="Phillips M.A."/>
        </authorList>
    </citation>
    <scope>NUCLEOTIDE SEQUENCE [LARGE SCALE GENOMIC DNA]</scope>
    <source>
        <strain evidence="9">SAF-2024a</strain>
        <tissue evidence="9">Leaf</tissue>
    </source>
</reference>
<dbReference type="Gene3D" id="3.30.200.20">
    <property type="entry name" value="Phosphorylase Kinase, domain 1"/>
    <property type="match status" value="1"/>
</dbReference>
<gene>
    <name evidence="9" type="ORF">AAHA92_31184</name>
</gene>
<comment type="similarity">
    <text evidence="7">Belongs to the protein kinase superfamily.</text>
</comment>
<evidence type="ECO:0000256" key="6">
    <source>
        <dbReference type="PROSITE-ProRule" id="PRU10141"/>
    </source>
</evidence>
<dbReference type="InterPro" id="IPR000719">
    <property type="entry name" value="Prot_kinase_dom"/>
</dbReference>